<protein>
    <submittedName>
        <fullName evidence="2">Uncharacterized protein</fullName>
    </submittedName>
</protein>
<dbReference type="AlphaFoldDB" id="A0AAD2D5Y1"/>
<proteinExistence type="predicted"/>
<evidence type="ECO:0000313" key="2">
    <source>
        <dbReference type="EMBL" id="CAI2382519.1"/>
    </source>
</evidence>
<feature type="transmembrane region" description="Helical" evidence="1">
    <location>
        <begin position="20"/>
        <end position="42"/>
    </location>
</feature>
<feature type="transmembrane region" description="Helical" evidence="1">
    <location>
        <begin position="113"/>
        <end position="135"/>
    </location>
</feature>
<organism evidence="2 3">
    <name type="scientific">Euplotes crassus</name>
    <dbReference type="NCBI Taxonomy" id="5936"/>
    <lineage>
        <taxon>Eukaryota</taxon>
        <taxon>Sar</taxon>
        <taxon>Alveolata</taxon>
        <taxon>Ciliophora</taxon>
        <taxon>Intramacronucleata</taxon>
        <taxon>Spirotrichea</taxon>
        <taxon>Hypotrichia</taxon>
        <taxon>Euplotida</taxon>
        <taxon>Euplotidae</taxon>
        <taxon>Moneuplotes</taxon>
    </lineage>
</organism>
<keyword evidence="1" id="KW-0812">Transmembrane</keyword>
<comment type="caution">
    <text evidence="2">The sequence shown here is derived from an EMBL/GenBank/DDBJ whole genome shotgun (WGS) entry which is preliminary data.</text>
</comment>
<keyword evidence="1" id="KW-0472">Membrane</keyword>
<reference evidence="2" key="1">
    <citation type="submission" date="2023-07" db="EMBL/GenBank/DDBJ databases">
        <authorList>
            <consortium name="AG Swart"/>
            <person name="Singh M."/>
            <person name="Singh A."/>
            <person name="Seah K."/>
            <person name="Emmerich C."/>
        </authorList>
    </citation>
    <scope>NUCLEOTIDE SEQUENCE</scope>
    <source>
        <strain evidence="2">DP1</strain>
    </source>
</reference>
<feature type="transmembrane region" description="Helical" evidence="1">
    <location>
        <begin position="54"/>
        <end position="70"/>
    </location>
</feature>
<evidence type="ECO:0000256" key="1">
    <source>
        <dbReference type="SAM" id="Phobius"/>
    </source>
</evidence>
<keyword evidence="3" id="KW-1185">Reference proteome</keyword>
<accession>A0AAD2D5Y1</accession>
<gene>
    <name evidence="2" type="ORF">ECRASSUSDP1_LOCUS23993</name>
</gene>
<dbReference type="EMBL" id="CAMPGE010024698">
    <property type="protein sequence ID" value="CAI2382519.1"/>
    <property type="molecule type" value="Genomic_DNA"/>
</dbReference>
<evidence type="ECO:0000313" key="3">
    <source>
        <dbReference type="Proteomes" id="UP001295684"/>
    </source>
</evidence>
<name>A0AAD2D5Y1_EUPCR</name>
<keyword evidence="1" id="KW-1133">Transmembrane helix</keyword>
<sequence>MDPYFGCQKKVKEKKEEDTFLFEILKNLNLTIVIGIFVALFVYWDNAFIRDHTAKPVLISMVPSILFQIYPTIRFNIVFRVIVTGFMIFSVGVFVLIAYAISQTETIIEATLVIMLFTMLFMPSFFINLILYIALNMQISKTEMKQFVMPQESIQVQPLMI</sequence>
<feature type="transmembrane region" description="Helical" evidence="1">
    <location>
        <begin position="77"/>
        <end position="101"/>
    </location>
</feature>
<dbReference type="Proteomes" id="UP001295684">
    <property type="component" value="Unassembled WGS sequence"/>
</dbReference>